<evidence type="ECO:0000256" key="10">
    <source>
        <dbReference type="ARBA" id="ARBA00022842"/>
    </source>
</evidence>
<dbReference type="GO" id="GO:0005739">
    <property type="term" value="C:mitochondrion"/>
    <property type="evidence" value="ECO:0007669"/>
    <property type="project" value="UniProtKB-SubCell"/>
</dbReference>
<dbReference type="GO" id="GO:0050567">
    <property type="term" value="F:glutaminyl-tRNA synthase (glutamine-hydrolyzing) activity"/>
    <property type="evidence" value="ECO:0007669"/>
    <property type="project" value="UniProtKB-UniRule"/>
</dbReference>
<dbReference type="STRING" id="990121.A0A0V0ZGB9"/>
<comment type="function">
    <text evidence="14">Allows the formation of correctly charged Gln-tRNA(Gln) through the transamidation of misacylated Glu-tRNA(Gln) in the mitochondria. The reaction takes place in the presence of glutamine and ATP through an activated gamma-phospho-Glu-tRNA(Gln).</text>
</comment>
<comment type="caution">
    <text evidence="17">The sequence shown here is derived from an EMBL/GenBank/DDBJ whole genome shotgun (WGS) entry which is preliminary data.</text>
</comment>
<keyword evidence="3" id="KW-0723">Serine/threonine-protein kinase</keyword>
<dbReference type="SUPFAM" id="SSF48452">
    <property type="entry name" value="TPR-like"/>
    <property type="match status" value="1"/>
</dbReference>
<dbReference type="Gene3D" id="1.25.40.10">
    <property type="entry name" value="Tetratricopeptide repeat domain"/>
    <property type="match status" value="1"/>
</dbReference>
<name>A0A0V0ZGB9_9BILA</name>
<evidence type="ECO:0000256" key="13">
    <source>
        <dbReference type="ARBA" id="ARBA00048679"/>
    </source>
</evidence>
<dbReference type="InterPro" id="IPR000687">
    <property type="entry name" value="RIO_kinase"/>
</dbReference>
<dbReference type="SMART" id="SM00090">
    <property type="entry name" value="RIO"/>
    <property type="match status" value="1"/>
</dbReference>
<feature type="active site" description="Charge relay system" evidence="14">
    <location>
        <position position="413"/>
    </location>
</feature>
<dbReference type="Gene3D" id="1.10.10.10">
    <property type="entry name" value="Winged helix-like DNA-binding domain superfamily/Winged helix DNA-binding domain"/>
    <property type="match status" value="1"/>
</dbReference>
<comment type="similarity">
    <text evidence="2">Belongs to the protein kinase superfamily. RIO-type Ser/Thr kinase family.</text>
</comment>
<evidence type="ECO:0000256" key="6">
    <source>
        <dbReference type="ARBA" id="ARBA00022723"/>
    </source>
</evidence>
<dbReference type="GO" id="GO:0070681">
    <property type="term" value="P:glutaminyl-tRNAGln biosynthesis via transamidation"/>
    <property type="evidence" value="ECO:0007669"/>
    <property type="project" value="UniProtKB-UniRule"/>
</dbReference>
<keyword evidence="10" id="KW-0460">Magnesium</keyword>
<keyword evidence="7 14" id="KW-0547">Nucleotide-binding</keyword>
<dbReference type="Pfam" id="PF01163">
    <property type="entry name" value="RIO1"/>
    <property type="match status" value="1"/>
</dbReference>
<dbReference type="SMART" id="SM00028">
    <property type="entry name" value="TPR"/>
    <property type="match status" value="2"/>
</dbReference>
<feature type="repeat" description="TPR" evidence="15">
    <location>
        <begin position="59"/>
        <end position="92"/>
    </location>
</feature>
<dbReference type="InterPro" id="IPR004412">
    <property type="entry name" value="GatA"/>
</dbReference>
<dbReference type="SUPFAM" id="SSF75304">
    <property type="entry name" value="Amidase signature (AS) enzymes"/>
    <property type="match status" value="1"/>
</dbReference>
<evidence type="ECO:0000256" key="11">
    <source>
        <dbReference type="ARBA" id="ARBA00022917"/>
    </source>
</evidence>
<dbReference type="Gene3D" id="3.30.200.20">
    <property type="entry name" value="Phosphorylase Kinase, domain 1"/>
    <property type="match status" value="1"/>
</dbReference>
<dbReference type="FunFam" id="3.30.200.20:FF:000052">
    <property type="entry name" value="Serine/threonine-protein kinase RIO2"/>
    <property type="match status" value="1"/>
</dbReference>
<dbReference type="PROSITE" id="PS50005">
    <property type="entry name" value="TPR"/>
    <property type="match status" value="1"/>
</dbReference>
<dbReference type="GO" id="GO:0030956">
    <property type="term" value="C:glutamyl-tRNA(Gln) amidotransferase complex"/>
    <property type="evidence" value="ECO:0007669"/>
    <property type="project" value="UniProtKB-UniRule"/>
</dbReference>
<comment type="catalytic activity">
    <reaction evidence="12">
        <text>L-threonyl-[protein] + ATP = O-phospho-L-threonyl-[protein] + ADP + H(+)</text>
        <dbReference type="Rhea" id="RHEA:46608"/>
        <dbReference type="Rhea" id="RHEA-COMP:11060"/>
        <dbReference type="Rhea" id="RHEA-COMP:11605"/>
        <dbReference type="ChEBI" id="CHEBI:15378"/>
        <dbReference type="ChEBI" id="CHEBI:30013"/>
        <dbReference type="ChEBI" id="CHEBI:30616"/>
        <dbReference type="ChEBI" id="CHEBI:61977"/>
        <dbReference type="ChEBI" id="CHEBI:456216"/>
        <dbReference type="EC" id="2.7.11.1"/>
    </reaction>
</comment>
<keyword evidence="8" id="KW-0418">Kinase</keyword>
<evidence type="ECO:0000256" key="3">
    <source>
        <dbReference type="ARBA" id="ARBA00022527"/>
    </source>
</evidence>
<keyword evidence="14" id="KW-0496">Mitochondrion</keyword>
<evidence type="ECO:0000313" key="17">
    <source>
        <dbReference type="EMBL" id="KRY11404.1"/>
    </source>
</evidence>
<dbReference type="GO" id="GO:0005524">
    <property type="term" value="F:ATP binding"/>
    <property type="evidence" value="ECO:0007669"/>
    <property type="project" value="UniProtKB-KW"/>
</dbReference>
<evidence type="ECO:0000313" key="18">
    <source>
        <dbReference type="Proteomes" id="UP000054783"/>
    </source>
</evidence>
<evidence type="ECO:0000256" key="15">
    <source>
        <dbReference type="PROSITE-ProRule" id="PRU00339"/>
    </source>
</evidence>
<dbReference type="GO" id="GO:0106310">
    <property type="term" value="F:protein serine kinase activity"/>
    <property type="evidence" value="ECO:0007669"/>
    <property type="project" value="RHEA"/>
</dbReference>
<feature type="active site" description="Charge relay system" evidence="14">
    <location>
        <position position="322"/>
    </location>
</feature>
<dbReference type="SUPFAM" id="SSF56112">
    <property type="entry name" value="Protein kinase-like (PK-like)"/>
    <property type="match status" value="1"/>
</dbReference>
<keyword evidence="18" id="KW-1185">Reference proteome</keyword>
<evidence type="ECO:0000256" key="12">
    <source>
        <dbReference type="ARBA" id="ARBA00047899"/>
    </source>
</evidence>
<protein>
    <recommendedName>
        <fullName evidence="14">Glutamyl-tRNA(Gln) amidotransferase subunit A, mitochondrial</fullName>
        <shortName evidence="14">Glu-AdT subunit A</shortName>
        <ecNumber evidence="14">6.3.5.7</ecNumber>
    </recommendedName>
</protein>
<evidence type="ECO:0000256" key="5">
    <source>
        <dbReference type="ARBA" id="ARBA00022679"/>
    </source>
</evidence>
<keyword evidence="6" id="KW-0479">Metal-binding</keyword>
<dbReference type="EMBL" id="JYDQ01000195">
    <property type="protein sequence ID" value="KRY11404.1"/>
    <property type="molecule type" value="Genomic_DNA"/>
</dbReference>
<comment type="cofactor">
    <cofactor evidence="1">
        <name>Mg(2+)</name>
        <dbReference type="ChEBI" id="CHEBI:18420"/>
    </cofactor>
</comment>
<dbReference type="Gene3D" id="1.10.510.10">
    <property type="entry name" value="Transferase(Phosphotransferase) domain 1"/>
    <property type="match status" value="1"/>
</dbReference>
<dbReference type="OrthoDB" id="10258631at2759"/>
<dbReference type="GO" id="GO:0046872">
    <property type="term" value="F:metal ion binding"/>
    <property type="evidence" value="ECO:0007669"/>
    <property type="project" value="UniProtKB-KW"/>
</dbReference>
<reference evidence="17 18" key="1">
    <citation type="submission" date="2015-01" db="EMBL/GenBank/DDBJ databases">
        <title>Evolution of Trichinella species and genotypes.</title>
        <authorList>
            <person name="Korhonen P.K."/>
            <person name="Edoardo P."/>
            <person name="Giuseppe L.R."/>
            <person name="Gasser R.B."/>
        </authorList>
    </citation>
    <scope>NUCLEOTIDE SEQUENCE [LARGE SCALE GENOMIC DNA]</scope>
    <source>
        <strain evidence="17">ISS2496</strain>
    </source>
</reference>
<dbReference type="PANTHER" id="PTHR11895">
    <property type="entry name" value="TRANSAMIDASE"/>
    <property type="match status" value="1"/>
</dbReference>
<dbReference type="Proteomes" id="UP000054783">
    <property type="component" value="Unassembled WGS sequence"/>
</dbReference>
<dbReference type="InterPro" id="IPR019734">
    <property type="entry name" value="TPR_rpt"/>
</dbReference>
<keyword evidence="15" id="KW-0802">TPR repeat</keyword>
<comment type="similarity">
    <text evidence="14">Belongs to the amidase family. GatA subfamily.</text>
</comment>
<dbReference type="InterPro" id="IPR011009">
    <property type="entry name" value="Kinase-like_dom_sf"/>
</dbReference>
<organism evidence="17 18">
    <name type="scientific">Trichinella patagoniensis</name>
    <dbReference type="NCBI Taxonomy" id="990121"/>
    <lineage>
        <taxon>Eukaryota</taxon>
        <taxon>Metazoa</taxon>
        <taxon>Ecdysozoa</taxon>
        <taxon>Nematoda</taxon>
        <taxon>Enoplea</taxon>
        <taxon>Dorylaimia</taxon>
        <taxon>Trichinellida</taxon>
        <taxon>Trichinellidae</taxon>
        <taxon>Trichinella</taxon>
    </lineage>
</organism>
<dbReference type="InterPro" id="IPR030484">
    <property type="entry name" value="Rio2"/>
</dbReference>
<dbReference type="AlphaFoldDB" id="A0A0V0ZGB9"/>
<feature type="domain" description="RIO kinase" evidence="16">
    <location>
        <begin position="814"/>
        <end position="1046"/>
    </location>
</feature>
<proteinExistence type="inferred from homology"/>
<evidence type="ECO:0000256" key="2">
    <source>
        <dbReference type="ARBA" id="ARBA00009196"/>
    </source>
</evidence>
<evidence type="ECO:0000256" key="4">
    <source>
        <dbReference type="ARBA" id="ARBA00022598"/>
    </source>
</evidence>
<dbReference type="GO" id="GO:0032543">
    <property type="term" value="P:mitochondrial translation"/>
    <property type="evidence" value="ECO:0007669"/>
    <property type="project" value="UniProtKB-UniRule"/>
</dbReference>
<comment type="subcellular location">
    <subcellularLocation>
        <location evidence="14">Mitochondrion</location>
    </subcellularLocation>
</comment>
<keyword evidence="11 14" id="KW-0648">Protein biosynthesis</keyword>
<dbReference type="EC" id="6.3.5.7" evidence="14"/>
<dbReference type="PANTHER" id="PTHR11895:SF7">
    <property type="entry name" value="GLUTAMYL-TRNA(GLN) AMIDOTRANSFERASE SUBUNIT A, MITOCHONDRIAL"/>
    <property type="match status" value="1"/>
</dbReference>
<comment type="subunit">
    <text evidence="14">Subunit of the heterotrimeric GatCAB amidotransferase (AdT) complex, composed of A, B and C subunits.</text>
</comment>
<keyword evidence="5 17" id="KW-0808">Transferase</keyword>
<accession>A0A0V0ZGB9</accession>
<dbReference type="CDD" id="cd05144">
    <property type="entry name" value="RIO2_C"/>
    <property type="match status" value="1"/>
</dbReference>
<dbReference type="InterPro" id="IPR023631">
    <property type="entry name" value="Amidase_dom"/>
</dbReference>
<keyword evidence="4 14" id="KW-0436">Ligase</keyword>
<evidence type="ECO:0000256" key="8">
    <source>
        <dbReference type="ARBA" id="ARBA00022777"/>
    </source>
</evidence>
<evidence type="ECO:0000259" key="16">
    <source>
        <dbReference type="SMART" id="SM00090"/>
    </source>
</evidence>
<dbReference type="Gene3D" id="3.90.1300.10">
    <property type="entry name" value="Amidase signature (AS) domain"/>
    <property type="match status" value="1"/>
</dbReference>
<sequence length="1189" mass="135866">MSMFKWKRKAESSFTEHVQKWIESSADDQNENLSDSEVDCVTWVKRKKTLCLEDVATKVERLKNEGILFAELEKYSESIERFKTAIELQPNDGRLHEMLSQVFLMRGEDFLAIQAAERAVKCCPDWAEAYQTLARAQLNFGELNLAVESFRFANSIDNTNEEIEQELQSALLLQAHSSRLHDTNGSSSERNLINFQHGIDETTKYATTFILARITYCKVHPLTTFSDGLQCCTTFCTIVQILKNFTVRVIIRRFTNLAKVEQKKLIDRVQHSVALSWKVRDLNIFITETFEDALAQVVNLSRKFCNGEKSEHPLFGLPIVVKDCFSTKGVRTTLGSKALENYKPNFTATVVEKLLQRGCVLLGKTNMDEFCMGTSGTNSYFGPVKNPWTFEVWRGKFDKEHNLKNDWYITGGSSGGSAAAVACGISEIALGSDTGGSCRNPAAYCGIVGFKPTYGLLSRHGLVPLINSLDCVGILAKRVKDVSLALDAMAGLDWKDSTMEFYTPYLSADVVKYWKLISSILEREGGCKLVELSLPHTRFSNVCYHILGCSEIASNMSRYDGMEYGYRSNDEISFPSMLTRSRQESLNDVVRQRILAGNFFLLKNNYDKFYVKSLQIRRLIYEDYLRVFNDQTVDVLLTPATSSDAPLYSQLKKDHYNCIQERRDDYFTLPANLAGLPALVLPVGLSGQNLPVGLQLIGKHFVRYQYEEERNVFVAICLLHIFRFICTKSFLSETCDIPVKFSVNYLAQYCISLIVFREFSTNSLLECFLTAMPKLNAETVRYIESDDLRLLLGTELGMRKYEYVPQFLIVYFAKLKHDIGFRLSSLGYDCLALHALFKGEILTAIGNQIGTGKESDVMVAKDKSDRRVILKMHRLGRTSFRKIRECRNYHKGRCHMSWLYLSRLSAMAEYQFMKALHERNFPVPIPLGWNRHCVVMSHIDGVPLNHVHELKNPTKFCNKLLDFIVMLAKYGLIHGDFNPCNVMVTRNEEPVVIDFPQMMSTSHPEAEKWTFPDQYFERDMFCILDYFQKKFSYHIDEVPTLDGIQKIEQVDAQLKAHGYTATSDSEDDSVEQSELDPPCEMEDFILENASRNMLCLKARMNCSQEKLNVGNRSEDIEKLNLTNNHPLDSAFELLEINDDKIDENCEDGIESVNVMSNEEVVKRLRRCRAKKYEKLRLKACKGKKQKGKN</sequence>
<dbReference type="InterPro" id="IPR018934">
    <property type="entry name" value="RIO_dom"/>
</dbReference>
<evidence type="ECO:0000256" key="1">
    <source>
        <dbReference type="ARBA" id="ARBA00001946"/>
    </source>
</evidence>
<evidence type="ECO:0000256" key="7">
    <source>
        <dbReference type="ARBA" id="ARBA00022741"/>
    </source>
</evidence>
<keyword evidence="9 14" id="KW-0067">ATP-binding</keyword>
<dbReference type="SUPFAM" id="SSF46785">
    <property type="entry name" value="Winged helix' DNA-binding domain"/>
    <property type="match status" value="1"/>
</dbReference>
<dbReference type="HAMAP" id="MF_00120">
    <property type="entry name" value="GatA"/>
    <property type="match status" value="1"/>
</dbReference>
<comment type="catalytic activity">
    <reaction evidence="13">
        <text>L-seryl-[protein] + ATP = O-phospho-L-seryl-[protein] + ADP + H(+)</text>
        <dbReference type="Rhea" id="RHEA:17989"/>
        <dbReference type="Rhea" id="RHEA-COMP:9863"/>
        <dbReference type="Rhea" id="RHEA-COMP:11604"/>
        <dbReference type="ChEBI" id="CHEBI:15378"/>
        <dbReference type="ChEBI" id="CHEBI:29999"/>
        <dbReference type="ChEBI" id="CHEBI:30616"/>
        <dbReference type="ChEBI" id="CHEBI:83421"/>
        <dbReference type="ChEBI" id="CHEBI:456216"/>
        <dbReference type="EC" id="2.7.11.1"/>
    </reaction>
</comment>
<evidence type="ECO:0000256" key="14">
    <source>
        <dbReference type="HAMAP-Rule" id="MF_03150"/>
    </source>
</evidence>
<dbReference type="GO" id="GO:0004674">
    <property type="term" value="F:protein serine/threonine kinase activity"/>
    <property type="evidence" value="ECO:0007669"/>
    <property type="project" value="UniProtKB-KW"/>
</dbReference>
<gene>
    <name evidence="17" type="primary">qrsl1</name>
    <name evidence="17" type="ORF">T12_278</name>
</gene>
<dbReference type="Pfam" id="PF01425">
    <property type="entry name" value="Amidase"/>
    <property type="match status" value="2"/>
</dbReference>
<comment type="catalytic activity">
    <reaction evidence="14">
        <text>L-glutamyl-tRNA(Gln) + L-glutamine + ATP + H2O = L-glutaminyl-tRNA(Gln) + L-glutamate + ADP + phosphate + H(+)</text>
        <dbReference type="Rhea" id="RHEA:17521"/>
        <dbReference type="Rhea" id="RHEA-COMP:9681"/>
        <dbReference type="Rhea" id="RHEA-COMP:9684"/>
        <dbReference type="ChEBI" id="CHEBI:15377"/>
        <dbReference type="ChEBI" id="CHEBI:15378"/>
        <dbReference type="ChEBI" id="CHEBI:29985"/>
        <dbReference type="ChEBI" id="CHEBI:30616"/>
        <dbReference type="ChEBI" id="CHEBI:43474"/>
        <dbReference type="ChEBI" id="CHEBI:58359"/>
        <dbReference type="ChEBI" id="CHEBI:78520"/>
        <dbReference type="ChEBI" id="CHEBI:78521"/>
        <dbReference type="ChEBI" id="CHEBI:456216"/>
        <dbReference type="EC" id="6.3.5.7"/>
    </reaction>
</comment>
<dbReference type="InterPro" id="IPR036388">
    <property type="entry name" value="WH-like_DNA-bd_sf"/>
</dbReference>
<dbReference type="InterPro" id="IPR036390">
    <property type="entry name" value="WH_DNA-bd_sf"/>
</dbReference>
<feature type="active site" description="Acyl-ester intermediate" evidence="14">
    <location>
        <position position="437"/>
    </location>
</feature>
<evidence type="ECO:0000256" key="9">
    <source>
        <dbReference type="ARBA" id="ARBA00022840"/>
    </source>
</evidence>
<dbReference type="InterPro" id="IPR036928">
    <property type="entry name" value="AS_sf"/>
</dbReference>
<dbReference type="InterPro" id="IPR011990">
    <property type="entry name" value="TPR-like_helical_dom_sf"/>
</dbReference>
<dbReference type="InterPro" id="IPR000120">
    <property type="entry name" value="Amidase"/>
</dbReference>